<feature type="compositionally biased region" description="Low complexity" evidence="7">
    <location>
        <begin position="3102"/>
        <end position="3142"/>
    </location>
</feature>
<dbReference type="GO" id="GO:0000288">
    <property type="term" value="P:nuclear-transcribed mRNA catabolic process, deadenylation-dependent decay"/>
    <property type="evidence" value="ECO:0007669"/>
    <property type="project" value="TreeGrafter"/>
</dbReference>
<name>A0A5K4F2V8_SCHMA</name>
<organism evidence="14 15">
    <name type="scientific">Schistosoma mansoni</name>
    <name type="common">Blood fluke</name>
    <dbReference type="NCBI Taxonomy" id="6183"/>
    <lineage>
        <taxon>Eukaryota</taxon>
        <taxon>Metazoa</taxon>
        <taxon>Spiralia</taxon>
        <taxon>Lophotrochozoa</taxon>
        <taxon>Platyhelminthes</taxon>
        <taxon>Trematoda</taxon>
        <taxon>Digenea</taxon>
        <taxon>Strigeidida</taxon>
        <taxon>Schistosomatoidea</taxon>
        <taxon>Schistosomatidae</taxon>
        <taxon>Schistosoma</taxon>
    </lineage>
</organism>
<evidence type="ECO:0000313" key="15">
    <source>
        <dbReference type="WBParaSite" id="Smp_242740.1"/>
    </source>
</evidence>
<keyword evidence="5" id="KW-0539">Nucleus</keyword>
<feature type="region of interest" description="Disordered" evidence="7">
    <location>
        <begin position="1733"/>
        <end position="1756"/>
    </location>
</feature>
<feature type="region of interest" description="Disordered" evidence="7">
    <location>
        <begin position="926"/>
        <end position="951"/>
    </location>
</feature>
<feature type="domain" description="CCR4-NOT transcription complex subunit 1 CAF1-binding" evidence="10">
    <location>
        <begin position="1333"/>
        <end position="1555"/>
    </location>
</feature>
<dbReference type="Gene3D" id="1.25.40.790">
    <property type="match status" value="1"/>
</dbReference>
<feature type="compositionally biased region" description="Low complexity" evidence="7">
    <location>
        <begin position="926"/>
        <end position="937"/>
    </location>
</feature>
<dbReference type="GO" id="GO:0030015">
    <property type="term" value="C:CCR4-NOT core complex"/>
    <property type="evidence" value="ECO:0007669"/>
    <property type="project" value="InterPro"/>
</dbReference>
<comment type="subcellular location">
    <subcellularLocation>
        <location evidence="1">Nucleus</location>
    </subcellularLocation>
</comment>
<reference evidence="15" key="2">
    <citation type="submission" date="2019-11" db="UniProtKB">
        <authorList>
            <consortium name="WormBaseParasite"/>
        </authorList>
    </citation>
    <scope>IDENTIFICATION</scope>
    <source>
        <strain evidence="15">Puerto Rican</strain>
    </source>
</reference>
<evidence type="ECO:0000256" key="5">
    <source>
        <dbReference type="ARBA" id="ARBA00023242"/>
    </source>
</evidence>
<keyword evidence="3" id="KW-0805">Transcription regulation</keyword>
<dbReference type="InterPro" id="IPR024557">
    <property type="entry name" value="CNOT1_dom_4"/>
</dbReference>
<comment type="similarity">
    <text evidence="6">Belongs to the CNOT1 family.</text>
</comment>
<dbReference type="GO" id="GO:0005634">
    <property type="term" value="C:nucleus"/>
    <property type="evidence" value="ECO:0007669"/>
    <property type="project" value="UniProtKB-SubCell"/>
</dbReference>
<evidence type="ECO:0000259" key="13">
    <source>
        <dbReference type="Pfam" id="PF25097"/>
    </source>
</evidence>
<dbReference type="STRING" id="6183.A0A5K4F2V8"/>
<dbReference type="InParanoid" id="A0A5K4F2V8"/>
<dbReference type="InterPro" id="IPR055104">
    <property type="entry name" value="CNOT1_1st"/>
</dbReference>
<dbReference type="Pfam" id="PF25097">
    <property type="entry name" value="ARM_Cnot1"/>
    <property type="match status" value="1"/>
</dbReference>
<evidence type="ECO:0000256" key="6">
    <source>
        <dbReference type="ARBA" id="ARBA00025717"/>
    </source>
</evidence>
<dbReference type="InterPro" id="IPR007196">
    <property type="entry name" value="CCR4-Not_Not1_C"/>
</dbReference>
<evidence type="ECO:0000259" key="9">
    <source>
        <dbReference type="Pfam" id="PF12842"/>
    </source>
</evidence>
<dbReference type="PANTHER" id="PTHR13162:SF8">
    <property type="entry name" value="CCR4-NOT TRANSCRIPTION COMPLEX SUBUNIT 1"/>
    <property type="match status" value="1"/>
</dbReference>
<evidence type="ECO:0000259" key="8">
    <source>
        <dbReference type="Pfam" id="PF04054"/>
    </source>
</evidence>
<feature type="domain" description="CCR4-Not complex component Not1 C-terminal" evidence="8">
    <location>
        <begin position="2828"/>
        <end position="3024"/>
    </location>
</feature>
<evidence type="ECO:0000259" key="12">
    <source>
        <dbReference type="Pfam" id="PF22940"/>
    </source>
</evidence>
<feature type="compositionally biased region" description="Polar residues" evidence="7">
    <location>
        <begin position="3082"/>
        <end position="3101"/>
    </location>
</feature>
<keyword evidence="14" id="KW-1185">Reference proteome</keyword>
<feature type="domain" description="CCR4-Not complex component Not1 C-terminal" evidence="8">
    <location>
        <begin position="3145"/>
        <end position="3321"/>
    </location>
</feature>
<dbReference type="Gene3D" id="1.25.40.180">
    <property type="match status" value="1"/>
</dbReference>
<dbReference type="InterPro" id="IPR032191">
    <property type="entry name" value="CNOT1_CAF1_bind"/>
</dbReference>
<dbReference type="GO" id="GO:0060090">
    <property type="term" value="F:molecular adaptor activity"/>
    <property type="evidence" value="ECO:0007669"/>
    <property type="project" value="TreeGrafter"/>
</dbReference>
<dbReference type="Pfam" id="PF22940">
    <property type="entry name" value="CNOT1_1st"/>
    <property type="match status" value="1"/>
</dbReference>
<keyword evidence="2" id="KW-0678">Repressor</keyword>
<evidence type="ECO:0000259" key="11">
    <source>
        <dbReference type="Pfam" id="PF16417"/>
    </source>
</evidence>
<dbReference type="GO" id="GO:0000932">
    <property type="term" value="C:P-body"/>
    <property type="evidence" value="ECO:0007669"/>
    <property type="project" value="TreeGrafter"/>
</dbReference>
<evidence type="ECO:0000256" key="7">
    <source>
        <dbReference type="SAM" id="MobiDB-lite"/>
    </source>
</evidence>
<evidence type="ECO:0000256" key="4">
    <source>
        <dbReference type="ARBA" id="ARBA00023163"/>
    </source>
</evidence>
<feature type="domain" description="CCR4-NOT transcription complex subunit 1" evidence="9">
    <location>
        <begin position="1873"/>
        <end position="2017"/>
    </location>
</feature>
<feature type="region of interest" description="Disordered" evidence="7">
    <location>
        <begin position="3065"/>
        <end position="3142"/>
    </location>
</feature>
<evidence type="ECO:0000313" key="14">
    <source>
        <dbReference type="Proteomes" id="UP000008854"/>
    </source>
</evidence>
<dbReference type="PANTHER" id="PTHR13162">
    <property type="entry name" value="CCR4-NOT TRANSCRIPTION COMPLEX"/>
    <property type="match status" value="1"/>
</dbReference>
<dbReference type="Pfam" id="PF16415">
    <property type="entry name" value="CNOT1_CAF1_bind"/>
    <property type="match status" value="1"/>
</dbReference>
<dbReference type="Pfam" id="PF04054">
    <property type="entry name" value="Not1"/>
    <property type="match status" value="2"/>
</dbReference>
<feature type="compositionally biased region" description="Low complexity" evidence="7">
    <location>
        <begin position="1733"/>
        <end position="1754"/>
    </location>
</feature>
<evidence type="ECO:0000256" key="1">
    <source>
        <dbReference type="ARBA" id="ARBA00004123"/>
    </source>
</evidence>
<accession>A0A5K4F2V8</accession>
<dbReference type="Proteomes" id="UP000008854">
    <property type="component" value="Unassembled WGS sequence"/>
</dbReference>
<dbReference type="InterPro" id="IPR038535">
    <property type="entry name" value="CNOT1_TTP_bind_sf"/>
</dbReference>
<feature type="region of interest" description="Disordered" evidence="7">
    <location>
        <begin position="180"/>
        <end position="200"/>
    </location>
</feature>
<dbReference type="Gene3D" id="1.25.40.840">
    <property type="entry name" value="CCR4-NOT transcription complex subunit 1 TTP binding domain"/>
    <property type="match status" value="1"/>
</dbReference>
<feature type="compositionally biased region" description="Polar residues" evidence="7">
    <location>
        <begin position="938"/>
        <end position="951"/>
    </location>
</feature>
<dbReference type="Pfam" id="PF12842">
    <property type="entry name" value="DUF3819"/>
    <property type="match status" value="1"/>
</dbReference>
<dbReference type="InterPro" id="IPR055454">
    <property type="entry name" value="CNOT1-like_NOT1_connector"/>
</dbReference>
<dbReference type="GO" id="GO:0017148">
    <property type="term" value="P:negative regulation of translation"/>
    <property type="evidence" value="ECO:0007669"/>
    <property type="project" value="InterPro"/>
</dbReference>
<feature type="domain" description="CCR4-NOT transcription complex subunit 1 TTP binding" evidence="11">
    <location>
        <begin position="1086"/>
        <end position="1252"/>
    </location>
</feature>
<feature type="domain" description="CCR4-NOT transcription complex subunit 1 N-terminal" evidence="12">
    <location>
        <begin position="32"/>
        <end position="163"/>
    </location>
</feature>
<keyword evidence="4" id="KW-0804">Transcription</keyword>
<dbReference type="Gene3D" id="1.25.40.800">
    <property type="match status" value="1"/>
</dbReference>
<feature type="domain" description="CCR4-NOT transcription complex subunit 1-like NOT1 connector" evidence="13">
    <location>
        <begin position="2191"/>
        <end position="2287"/>
    </location>
</feature>
<reference evidence="14" key="1">
    <citation type="journal article" date="2012" name="PLoS Negl. Trop. Dis.">
        <title>A systematically improved high quality genome and transcriptome of the human blood fluke Schistosoma mansoni.</title>
        <authorList>
            <person name="Protasio A.V."/>
            <person name="Tsai I.J."/>
            <person name="Babbage A."/>
            <person name="Nichol S."/>
            <person name="Hunt M."/>
            <person name="Aslett M.A."/>
            <person name="De Silva N."/>
            <person name="Velarde G.S."/>
            <person name="Anderson T.J."/>
            <person name="Clark R.C."/>
            <person name="Davidson C."/>
            <person name="Dillon G.P."/>
            <person name="Holroyd N.E."/>
            <person name="LoVerde P.T."/>
            <person name="Lloyd C."/>
            <person name="McQuillan J."/>
            <person name="Oliveira G."/>
            <person name="Otto T.D."/>
            <person name="Parker-Manuel S.J."/>
            <person name="Quail M.A."/>
            <person name="Wilson R.A."/>
            <person name="Zerlotini A."/>
            <person name="Dunne D.W."/>
            <person name="Berriman M."/>
        </authorList>
    </citation>
    <scope>NUCLEOTIDE SEQUENCE [LARGE SCALE GENOMIC DNA]</scope>
    <source>
        <strain evidence="14">Puerto Rican</strain>
    </source>
</reference>
<dbReference type="FunCoup" id="A0A5K4F2V8">
    <property type="interactions" value="2419"/>
</dbReference>
<evidence type="ECO:0000256" key="3">
    <source>
        <dbReference type="ARBA" id="ARBA00023015"/>
    </source>
</evidence>
<feature type="compositionally biased region" description="Basic and acidic residues" evidence="7">
    <location>
        <begin position="3070"/>
        <end position="3080"/>
    </location>
</feature>
<evidence type="ECO:0000259" key="10">
    <source>
        <dbReference type="Pfam" id="PF16415"/>
    </source>
</evidence>
<dbReference type="InterPro" id="IPR040398">
    <property type="entry name" value="Not1"/>
</dbReference>
<proteinExistence type="inferred from homology"/>
<dbReference type="InterPro" id="IPR032193">
    <property type="entry name" value="CNOT1_TTP_bind"/>
</dbReference>
<sequence>MLSPSLISTVFSQIESLVYFRNKKNHKTNQSEINQIIKLHTLETERHFVRCLFSSVNCLNESKSPKDIYQAQYFSQELNKLLSKSNFVSLVCYSIENPLPTHKNNRSLSTRLFSQITQISTLNRFQEVVLGLSLTHSNDPQLSAHAKQWVHQKLPELVATHLAVYDVQATSGTSLKYLQSNAESQTTNTSTSKPVQEQPLNTGSLHEISTYLLHFILSHLYEDVEHYGLSDNILLNFIDSLRKEYSRSRLSLVLNTLLYPDIVGYPFVKTCQLELNLNNPNKVIGQLCSPNKTNSTVNNGLTTTTTSSVFTKSSICGCGLSSSSSSNNPYLIADLLEELGYECTKTLESTRSVLSSFDVDELNPIAIAKCLCLFLRTTDGQLNIIKNSNLNDNYDNITFYNNAIFHYDDNDERCDSEDKQSDELTTLSSVSSSWNIDNFFTILYELNPNLQLTIILNELDCSEFMITSRQSFHLFKQFVLNNNNNQFHISADYFYHSWIHSIGQLSLLQYCSIYPDIICLDDWPHRCVDISMLQISFNEDEQINVQLWKNIDYVQALLNLSDKGLYSDVYKLFKQVFFLYPDILTATLLETNIGTLRNVMLGHAFVYFLTTRINSQILLQTAWNGGKSNLLTGTDLQQQRHLFIASCIEYTAQLMMMSDGSLEPSTLPLPTQVSDNHHVSANFSQFIELLISIHDSNTHECTVLPILLGTTECLSIAVTNLLHPINISLLHDNSLNNLSDSMNDKMITTTDHLPIHLLLPPNHAIDLTLVLIVCMANVIHSNNKTTTMNSSQMITGSETTTSVSASLVSIQNSIKSFLSQWFTEHFHDKVTADSFAMGVVDYLRAHYSSHVTANTTFILRNKLALPMELRTPSLSLLTHIIQSAQAALRSGSCLVSRPILIEVHQSLNALLQLVINSALNRTCNQSTSSTSSVNSGSAMKSSPAGPTQSHLLTTRASSSTISANNLRFPTTANLSAISGLSTSNKFASNVDTNTGVSRNLANVISSLLLLLFSLLVTTLNNTKLNPGVMQHVTNPLTLQLAARRKAQASGIVGPSMTVDTHMQQALNNNFNISIPMEHPPMELSFVNEPIKIQLSKEAEAEANTFFQKLLEGINPPDEMFKTLYDFATQGTPSQRKLLDGILRMLADEVSRHLQDYPETMLPLFADLYGSVLAASTHLFSMRALSMLWRSVLARLFTLPPETHMDSTLFRAMIHILMKAKNTFVHFSNLPNCLASCPVFKAFPHDLQGYILNSELAVKNYALSQQTTASLSKNLTTTGSNGGGSSNQLIASHYQLADSLTPSTSLNLTMPTSNIVGSGGVAADTSSCIKAPDAPEESISDRVYFLFNNVSKVNAKEKSNELATLLSEDRLIPWFAFYLVSKRIPVEQTFHDLFALVLDHIQERVPNVRPKVMYELIRHIKFILRNMRLDKDDMQARSTLKNFGSFLGLITLARNKPVLHDDLNIKDLIYEAYYKGPIPTQYVVPFVARVVRGATESLVFRPPNPWTMAILKVLRELYDMDNVKDWLRFEIEILYRAFDLNLNDIPSANFLRDLTHSSNLDIELCFVATTTGTITTTTTTTTTIGSMNTPGQIIVSNITSAPVITTIDSSFYPGICSSFTTPDFSVITTVAVAATTTVTTFSAGATTTGSNLPSSEQQKQLSNMLALFHKHQQQISPTDCISTQQSVYSTPGLDITNLIQNSSTSSNNCSNQTRQTAAAIAAAVAAIKKQQQFGPALSGTGPSSSPSSTSSALALQQHQQQLNTAMAAFQPPPPQSHQQQSHQPQTLQNILPIHNQPNVTQSNNITSGGLNADLTGGSTLFTGHLLRYEDVNIRSIRACLNLDELLTNAAINSRNGGTNSNGITAAFALLQANPRLRGLIEPAVLRAINELTTPVFERCARITVTTVVAIVRKDFALDPDPSRMLYAACQMIRHLAAGMSLITAREALGMSLVTSLKNIILTEVQSATVQEKEAVQQLAYLVVGKSMHVCLAYMQKSVAEKAVKDVEKKLEADIKLRTELGPIRFMEQAVSQLASQQSNMPESLRLTAGGPTATEMSVYEEFGRVIPGFAPSSSGAMVNTPSSSILLPVSLNPLTAVQNISPSTVNSAASMAAYLQLSASQKQQLSSTGIVQRQTTPAICTASGSFLKPQGYPTPASQPSANFQAPLSGLFDKISGQIERHLIAISGRLRPANDPMCQSLRCLIDAVHLAKTSRDPNVANNIITVMVRSFLEHYRPSFWRDQPRGLETMEHLKEAHMLTLRHMLSLEQTPFGYAWVTRQVTHTWIHLDGGNVSGGGGVNPGVTTLSSSSGNAADDLQNQELDLNIASTETKTSSLDDMVDTTATSTWTVGGGSWKQFTENNNSQIPAGHDNRLVSVKWNWEAFAEFLRVHVIYFSQVDTYLAQEVAKGHPGAVTFVIDLLDHFVLPCPNGTSLGAAAAAAASYARANSSSTIPCTAVGSSINGANSGSSSVNVSVSGVNVNYPVGGVGGPTSVSFSTKREFTVLNEYDLWSTLEALRNRVTFLNNTNLSASLTDPLGLRLRLACARVRGLLDLGLMEQSPLFNNPSCTIGALYAGCSQAHEFDDPPNLQEKVELIMRNWVEIYQSPKQRDPATIDALLSQLTQIGVLPNINNSTRFLRLATIFVIERALKQLKLEEQQQQPQVPNGVGGGPSFSSNPAINRVAAYVELDAYARLVSILINQLGETPQGEYPNAKVALLNKVLGLIAGTLLQEHEVRRDLFHPMPFERLLVILFVELQSSLSMPSAAQFTVGASPRSDGNADEGCVENANSDVHQNAEMDKACAGKHADSVGGGEPRIPISSIKSLGPLTFQQQLPLIFCHLLHCLRPEKATAFVFSWLEMLTHRWFVGCILSAPGPPKLRAAYQAMYAQLLADLLKFLGYFLQNALMPKPIQCLYKATLRLLLVLIHDFPEFVSDYYALFCDVVPSNSIQMRNIILSALPKRGIPSADPLQAPPVDQLASLEDPTGYCMEAGSRLPEPMRCELDAYLTTRAPVKLLSELVTMLRRADDIIPPIPPLQFSYNPQQQARHQQALAAYAVALAANDVGPGSSVKNEDKPIDDHFPPSSTSTQAVNKTSGKSGTTESWENSGNMSSSSAAVSDNNNETSLSSASNTTTSRTTMNIPNSVVSGGSGAALAALLWGVRATQQLATFGLADSMHYNIELMTNLTLYVCITAIRNLREKGMPLNMSTIAHTPQMDIIQSLVLNLDNEGRYLLLNCMANQLRYPNSHTYYFSYTILYLFSEQSKEQVKEQISRVLMERLIVNRPHPWGLLMTSAELLRNPAYRFWEHEFARCNPEIEAIVTIVARSCIPNFQIPNVNSSDICTTSSVVSSNLRYALLSSGTAQGSV</sequence>
<dbReference type="Pfam" id="PF16417">
    <property type="entry name" value="CNOT1_TTP_bind"/>
    <property type="match status" value="1"/>
</dbReference>
<protein>
    <submittedName>
        <fullName evidence="15">CCR4-NOT transcription complex subunit 1</fullName>
    </submittedName>
</protein>
<dbReference type="WBParaSite" id="Smp_242740.1">
    <property type="protein sequence ID" value="Smp_242740.1"/>
    <property type="gene ID" value="Smp_242740"/>
</dbReference>
<evidence type="ECO:0000256" key="2">
    <source>
        <dbReference type="ARBA" id="ARBA00022491"/>
    </source>
</evidence>